<comment type="caution">
    <text evidence="1">The sequence shown here is derived from an EMBL/GenBank/DDBJ whole genome shotgun (WGS) entry which is preliminary data.</text>
</comment>
<name>A0ABN9G6G2_9NEOB</name>
<dbReference type="Proteomes" id="UP001162483">
    <property type="component" value="Unassembled WGS sequence"/>
</dbReference>
<gene>
    <name evidence="1" type="ORF">SPARVUS_LOCUS13432173</name>
</gene>
<keyword evidence="2" id="KW-1185">Reference proteome</keyword>
<sequence length="83" mass="8569">MALWMAGGSAAGYRDFRGLWFNIEGWEALWMAGGSAAGYRVFRGPGGSVEGWGALWRAEALQQTGGLCGAGGLSGSLDVLGTL</sequence>
<protein>
    <submittedName>
        <fullName evidence="1">Uncharacterized protein</fullName>
    </submittedName>
</protein>
<feature type="non-terminal residue" evidence="1">
    <location>
        <position position="83"/>
    </location>
</feature>
<reference evidence="1" key="1">
    <citation type="submission" date="2023-05" db="EMBL/GenBank/DDBJ databases">
        <authorList>
            <person name="Stuckert A."/>
        </authorList>
    </citation>
    <scope>NUCLEOTIDE SEQUENCE</scope>
</reference>
<proteinExistence type="predicted"/>
<evidence type="ECO:0000313" key="1">
    <source>
        <dbReference type="EMBL" id="CAI9604238.1"/>
    </source>
</evidence>
<accession>A0ABN9G6G2</accession>
<evidence type="ECO:0000313" key="2">
    <source>
        <dbReference type="Proteomes" id="UP001162483"/>
    </source>
</evidence>
<organism evidence="1 2">
    <name type="scientific">Staurois parvus</name>
    <dbReference type="NCBI Taxonomy" id="386267"/>
    <lineage>
        <taxon>Eukaryota</taxon>
        <taxon>Metazoa</taxon>
        <taxon>Chordata</taxon>
        <taxon>Craniata</taxon>
        <taxon>Vertebrata</taxon>
        <taxon>Euteleostomi</taxon>
        <taxon>Amphibia</taxon>
        <taxon>Batrachia</taxon>
        <taxon>Anura</taxon>
        <taxon>Neobatrachia</taxon>
        <taxon>Ranoidea</taxon>
        <taxon>Ranidae</taxon>
        <taxon>Staurois</taxon>
    </lineage>
</organism>
<dbReference type="EMBL" id="CATNWA010017946">
    <property type="protein sequence ID" value="CAI9604238.1"/>
    <property type="molecule type" value="Genomic_DNA"/>
</dbReference>